<organism evidence="1">
    <name type="scientific">marine sediment metagenome</name>
    <dbReference type="NCBI Taxonomy" id="412755"/>
    <lineage>
        <taxon>unclassified sequences</taxon>
        <taxon>metagenomes</taxon>
        <taxon>ecological metagenomes</taxon>
    </lineage>
</organism>
<gene>
    <name evidence="1" type="ORF">LCGC14_1365630</name>
</gene>
<sequence length="164" mass="17118">MSEHPISAGLWQKIRKVIAIIDGIVDKILSVTYTLSEGTVVADTVAGAPKIVTPASSGTANTYGSWVAVDASTSAASYISLVTVGCPARGATIDAAIDIGVSENAVITIPFNYFYRSDVGYLPTVVFPINPPIRVAASGAIDARITDNEANANTYRVGVTYHQA</sequence>
<protein>
    <submittedName>
        <fullName evidence="1">Uncharacterized protein</fullName>
    </submittedName>
</protein>
<proteinExistence type="predicted"/>
<dbReference type="EMBL" id="LAZR01008578">
    <property type="protein sequence ID" value="KKM77874.1"/>
    <property type="molecule type" value="Genomic_DNA"/>
</dbReference>
<name>A0A0F9K6X0_9ZZZZ</name>
<reference evidence="1" key="1">
    <citation type="journal article" date="2015" name="Nature">
        <title>Complex archaea that bridge the gap between prokaryotes and eukaryotes.</title>
        <authorList>
            <person name="Spang A."/>
            <person name="Saw J.H."/>
            <person name="Jorgensen S.L."/>
            <person name="Zaremba-Niedzwiedzka K."/>
            <person name="Martijn J."/>
            <person name="Lind A.E."/>
            <person name="van Eijk R."/>
            <person name="Schleper C."/>
            <person name="Guy L."/>
            <person name="Ettema T.J."/>
        </authorList>
    </citation>
    <scope>NUCLEOTIDE SEQUENCE</scope>
</reference>
<accession>A0A0F9K6X0</accession>
<evidence type="ECO:0000313" key="1">
    <source>
        <dbReference type="EMBL" id="KKM77874.1"/>
    </source>
</evidence>
<comment type="caution">
    <text evidence="1">The sequence shown here is derived from an EMBL/GenBank/DDBJ whole genome shotgun (WGS) entry which is preliminary data.</text>
</comment>
<dbReference type="AlphaFoldDB" id="A0A0F9K6X0"/>